<dbReference type="EMBL" id="LR901199">
    <property type="protein sequence ID" value="CAD7248038.1"/>
    <property type="molecule type" value="Genomic_DNA"/>
</dbReference>
<dbReference type="PANTHER" id="PTHR39947:SF1">
    <property type="entry name" value="IP19862P"/>
    <property type="match status" value="1"/>
</dbReference>
<feature type="transmembrane region" description="Helical" evidence="2">
    <location>
        <begin position="223"/>
        <end position="246"/>
    </location>
</feature>
<dbReference type="PANTHER" id="PTHR39947">
    <property type="entry name" value="IP19862P"/>
    <property type="match status" value="1"/>
</dbReference>
<protein>
    <submittedName>
        <fullName evidence="3">Uncharacterized protein</fullName>
    </submittedName>
</protein>
<feature type="transmembrane region" description="Helical" evidence="2">
    <location>
        <begin position="174"/>
        <end position="202"/>
    </location>
</feature>
<sequence length="327" mass="36115">MYGTVSPRPHVHPPHKMNGSILSGRGTPHHNMLNASMTTSPHPVLLNASKASNHSPGTNTTVLESDQPVTRVMRIPLNSTRIMNSPPPPPPPNRNLVSNYFFPKSFGVREHLVALCLLCVISLLLSLLALVFLLRVSRFEGPRHLREEFDPFPMFGGEDGLRKEEWMLMHELSLALTALTLSLDICCLLVSAVQFVFAVKLLKSPHGQLRTAKYLKDSSRSQSCAIGGFFLSVPIFLTGVILYTFMHFHSRSAIVTSILLGLGVLFCGIAMIHNVYIWQKDKSLKLGTRGYKKKNRTRSPIPPVTISGPLELSGISSTHAHELSTLV</sequence>
<keyword evidence="2" id="KW-0812">Transmembrane</keyword>
<evidence type="ECO:0000256" key="2">
    <source>
        <dbReference type="SAM" id="Phobius"/>
    </source>
</evidence>
<dbReference type="Pfam" id="PF15038">
    <property type="entry name" value="Jiraiya"/>
    <property type="match status" value="1"/>
</dbReference>
<name>A0A7R9A578_9CRUS</name>
<evidence type="ECO:0000313" key="4">
    <source>
        <dbReference type="Proteomes" id="UP000677054"/>
    </source>
</evidence>
<dbReference type="InterPro" id="IPR029201">
    <property type="entry name" value="Jiraiya"/>
</dbReference>
<dbReference type="Proteomes" id="UP000677054">
    <property type="component" value="Unassembled WGS sequence"/>
</dbReference>
<keyword evidence="2" id="KW-1133">Transmembrane helix</keyword>
<accession>A0A7R9A578</accession>
<evidence type="ECO:0000313" key="3">
    <source>
        <dbReference type="EMBL" id="CAD7248038.1"/>
    </source>
</evidence>
<feature type="region of interest" description="Disordered" evidence="1">
    <location>
        <begin position="1"/>
        <end position="63"/>
    </location>
</feature>
<reference evidence="3" key="1">
    <citation type="submission" date="2020-11" db="EMBL/GenBank/DDBJ databases">
        <authorList>
            <person name="Tran Van P."/>
        </authorList>
    </citation>
    <scope>NUCLEOTIDE SEQUENCE</scope>
</reference>
<dbReference type="OrthoDB" id="10056560at2759"/>
<dbReference type="EMBL" id="CAJPEV010001682">
    <property type="protein sequence ID" value="CAG0893846.1"/>
    <property type="molecule type" value="Genomic_DNA"/>
</dbReference>
<gene>
    <name evidence="3" type="ORF">DSTB1V02_LOCUS7861</name>
</gene>
<feature type="transmembrane region" description="Helical" evidence="2">
    <location>
        <begin position="112"/>
        <end position="134"/>
    </location>
</feature>
<keyword evidence="2" id="KW-0472">Membrane</keyword>
<proteinExistence type="predicted"/>
<feature type="transmembrane region" description="Helical" evidence="2">
    <location>
        <begin position="252"/>
        <end position="276"/>
    </location>
</feature>
<evidence type="ECO:0000256" key="1">
    <source>
        <dbReference type="SAM" id="MobiDB-lite"/>
    </source>
</evidence>
<organism evidence="3">
    <name type="scientific">Darwinula stevensoni</name>
    <dbReference type="NCBI Taxonomy" id="69355"/>
    <lineage>
        <taxon>Eukaryota</taxon>
        <taxon>Metazoa</taxon>
        <taxon>Ecdysozoa</taxon>
        <taxon>Arthropoda</taxon>
        <taxon>Crustacea</taxon>
        <taxon>Oligostraca</taxon>
        <taxon>Ostracoda</taxon>
        <taxon>Podocopa</taxon>
        <taxon>Podocopida</taxon>
        <taxon>Darwinulocopina</taxon>
        <taxon>Darwinuloidea</taxon>
        <taxon>Darwinulidae</taxon>
        <taxon>Darwinula</taxon>
    </lineage>
</organism>
<keyword evidence="4" id="KW-1185">Reference proteome</keyword>
<dbReference type="AlphaFoldDB" id="A0A7R9A578"/>
<feature type="compositionally biased region" description="Polar residues" evidence="1">
    <location>
        <begin position="49"/>
        <end position="63"/>
    </location>
</feature>